<dbReference type="InterPro" id="IPR050109">
    <property type="entry name" value="HTH-type_TetR-like_transc_reg"/>
</dbReference>
<dbReference type="InterPro" id="IPR041583">
    <property type="entry name" value="TetR_C_31"/>
</dbReference>
<evidence type="ECO:0000313" key="7">
    <source>
        <dbReference type="EMBL" id="AEE46735.1"/>
    </source>
</evidence>
<dbReference type="PANTHER" id="PTHR30055:SF234">
    <property type="entry name" value="HTH-TYPE TRANSCRIPTIONAL REGULATOR BETI"/>
    <property type="match status" value="1"/>
</dbReference>
<dbReference type="GO" id="GO:0000976">
    <property type="term" value="F:transcription cis-regulatory region binding"/>
    <property type="evidence" value="ECO:0007669"/>
    <property type="project" value="TreeGrafter"/>
</dbReference>
<feature type="DNA-binding region" description="H-T-H motif" evidence="4">
    <location>
        <begin position="35"/>
        <end position="54"/>
    </location>
</feature>
<feature type="domain" description="HTH tetR-type" evidence="6">
    <location>
        <begin position="12"/>
        <end position="72"/>
    </location>
</feature>
<dbReference type="SUPFAM" id="SSF48498">
    <property type="entry name" value="Tetracyclin repressor-like, C-terminal domain"/>
    <property type="match status" value="1"/>
</dbReference>
<evidence type="ECO:0000256" key="1">
    <source>
        <dbReference type="ARBA" id="ARBA00023015"/>
    </source>
</evidence>
<keyword evidence="2 4" id="KW-0238">DNA-binding</keyword>
<reference evidence="7 8" key="1">
    <citation type="submission" date="2011-04" db="EMBL/GenBank/DDBJ databases">
        <title>Complete sequence of Cellulomonas fimi ATCC 484.</title>
        <authorList>
            <consortium name="US DOE Joint Genome Institute"/>
            <person name="Lucas S."/>
            <person name="Han J."/>
            <person name="Lapidus A."/>
            <person name="Cheng J.-F."/>
            <person name="Goodwin L."/>
            <person name="Pitluck S."/>
            <person name="Peters L."/>
            <person name="Chertkov O."/>
            <person name="Detter J.C."/>
            <person name="Han C."/>
            <person name="Tapia R."/>
            <person name="Land M."/>
            <person name="Hauser L."/>
            <person name="Kyrpides N."/>
            <person name="Ivanova N."/>
            <person name="Ovchinnikova G."/>
            <person name="Pagani I."/>
            <person name="Mead D."/>
            <person name="Brumm P."/>
            <person name="Woyke T."/>
        </authorList>
    </citation>
    <scope>NUCLEOTIDE SEQUENCE [LARGE SCALE GENOMIC DNA]</scope>
    <source>
        <strain evidence="8">ATCC 484 / DSM 20113 / JCM 1341 / NBRC 15513 / NCIMB 8980 / NCTC 7547</strain>
    </source>
</reference>
<dbReference type="InterPro" id="IPR036271">
    <property type="entry name" value="Tet_transcr_reg_TetR-rel_C_sf"/>
</dbReference>
<dbReference type="eggNOG" id="COG1309">
    <property type="taxonomic scope" value="Bacteria"/>
</dbReference>
<dbReference type="AlphaFoldDB" id="F4H605"/>
<evidence type="ECO:0000259" key="6">
    <source>
        <dbReference type="PROSITE" id="PS50977"/>
    </source>
</evidence>
<keyword evidence="1" id="KW-0805">Transcription regulation</keyword>
<evidence type="ECO:0000256" key="5">
    <source>
        <dbReference type="SAM" id="MobiDB-lite"/>
    </source>
</evidence>
<evidence type="ECO:0000313" key="8">
    <source>
        <dbReference type="Proteomes" id="UP000008460"/>
    </source>
</evidence>
<dbReference type="PRINTS" id="PR00455">
    <property type="entry name" value="HTHTETR"/>
</dbReference>
<dbReference type="SUPFAM" id="SSF46689">
    <property type="entry name" value="Homeodomain-like"/>
    <property type="match status" value="1"/>
</dbReference>
<dbReference type="KEGG" id="cfi:Celf_2610"/>
<keyword evidence="8" id="KW-1185">Reference proteome</keyword>
<dbReference type="HOGENOM" id="CLU_069356_15_11_11"/>
<dbReference type="STRING" id="590998.Celf_2610"/>
<sequence>MDAPRTRAESQARTREDLLDAAQEVFGRRGFHGASVADVARAAGRTKGAVYANFAGKEELFLAVLDRHIARAGGQPSRPAEGAPAGGDERRGRGTEAQFDRSWGLLAFEAVLYAVREAPDLLAEFATRYRQVDALTARRLRASGDVPPERVDDLAVARSALGEGLMLRHLVDPETVSHAVIERVFDAVFPTPADGG</sequence>
<dbReference type="Pfam" id="PF00440">
    <property type="entry name" value="TetR_N"/>
    <property type="match status" value="1"/>
</dbReference>
<dbReference type="Pfam" id="PF17940">
    <property type="entry name" value="TetR_C_31"/>
    <property type="match status" value="1"/>
</dbReference>
<dbReference type="Gene3D" id="1.10.357.10">
    <property type="entry name" value="Tetracycline Repressor, domain 2"/>
    <property type="match status" value="1"/>
</dbReference>
<gene>
    <name evidence="7" type="ordered locus">Celf_2610</name>
</gene>
<accession>F4H605</accession>
<name>F4H605_CELFA</name>
<evidence type="ECO:0000256" key="3">
    <source>
        <dbReference type="ARBA" id="ARBA00023163"/>
    </source>
</evidence>
<dbReference type="PANTHER" id="PTHR30055">
    <property type="entry name" value="HTH-TYPE TRANSCRIPTIONAL REGULATOR RUTR"/>
    <property type="match status" value="1"/>
</dbReference>
<evidence type="ECO:0000256" key="4">
    <source>
        <dbReference type="PROSITE-ProRule" id="PRU00335"/>
    </source>
</evidence>
<dbReference type="EMBL" id="CP002666">
    <property type="protein sequence ID" value="AEE46735.1"/>
    <property type="molecule type" value="Genomic_DNA"/>
</dbReference>
<dbReference type="RefSeq" id="WP_013771761.1">
    <property type="nucleotide sequence ID" value="NC_015514.1"/>
</dbReference>
<protein>
    <submittedName>
        <fullName evidence="7">Regulatory protein TetR</fullName>
    </submittedName>
</protein>
<feature type="region of interest" description="Disordered" evidence="5">
    <location>
        <begin position="72"/>
        <end position="94"/>
    </location>
</feature>
<organism evidence="7 8">
    <name type="scientific">Cellulomonas fimi (strain ATCC 484 / DSM 20113 / JCM 1341 / CCUG 24087 / LMG 16345 / NBRC 15513 / NCIMB 8980 / NCTC 7547 / NRS-133)</name>
    <dbReference type="NCBI Taxonomy" id="590998"/>
    <lineage>
        <taxon>Bacteria</taxon>
        <taxon>Bacillati</taxon>
        <taxon>Actinomycetota</taxon>
        <taxon>Actinomycetes</taxon>
        <taxon>Micrococcales</taxon>
        <taxon>Cellulomonadaceae</taxon>
        <taxon>Cellulomonas</taxon>
    </lineage>
</organism>
<dbReference type="InterPro" id="IPR009057">
    <property type="entry name" value="Homeodomain-like_sf"/>
</dbReference>
<dbReference type="Proteomes" id="UP000008460">
    <property type="component" value="Chromosome"/>
</dbReference>
<evidence type="ECO:0000256" key="2">
    <source>
        <dbReference type="ARBA" id="ARBA00023125"/>
    </source>
</evidence>
<dbReference type="GO" id="GO:0003700">
    <property type="term" value="F:DNA-binding transcription factor activity"/>
    <property type="evidence" value="ECO:0007669"/>
    <property type="project" value="TreeGrafter"/>
</dbReference>
<keyword evidence="3" id="KW-0804">Transcription</keyword>
<proteinExistence type="predicted"/>
<dbReference type="InterPro" id="IPR001647">
    <property type="entry name" value="HTH_TetR"/>
</dbReference>
<dbReference type="PROSITE" id="PS50977">
    <property type="entry name" value="HTH_TETR_2"/>
    <property type="match status" value="1"/>
</dbReference>